<keyword evidence="10" id="KW-1185">Reference proteome</keyword>
<dbReference type="PANTHER" id="PTHR13055:SF12">
    <property type="entry name" value="LD40707P"/>
    <property type="match status" value="1"/>
</dbReference>
<reference evidence="10" key="1">
    <citation type="journal article" date="2019" name="Int. J. Syst. Evol. Microbiol.">
        <title>The Global Catalogue of Microorganisms (GCM) 10K type strain sequencing project: providing services to taxonomists for standard genome sequencing and annotation.</title>
        <authorList>
            <consortium name="The Broad Institute Genomics Platform"/>
            <consortium name="The Broad Institute Genome Sequencing Center for Infectious Disease"/>
            <person name="Wu L."/>
            <person name="Ma J."/>
        </authorList>
    </citation>
    <scope>NUCLEOTIDE SEQUENCE [LARGE SCALE GENOMIC DNA]</scope>
    <source>
        <strain evidence="10">TBRC 5832</strain>
    </source>
</reference>
<dbReference type="Pfam" id="PF13620">
    <property type="entry name" value="CarboxypepD_reg"/>
    <property type="match status" value="2"/>
</dbReference>
<dbReference type="SMART" id="SM00560">
    <property type="entry name" value="LamGL"/>
    <property type="match status" value="1"/>
</dbReference>
<organism evidence="9 10">
    <name type="scientific">Actinoplanes subglobosus</name>
    <dbReference type="NCBI Taxonomy" id="1547892"/>
    <lineage>
        <taxon>Bacteria</taxon>
        <taxon>Bacillati</taxon>
        <taxon>Actinomycetota</taxon>
        <taxon>Actinomycetes</taxon>
        <taxon>Micromonosporales</taxon>
        <taxon>Micromonosporaceae</taxon>
        <taxon>Actinoplanes</taxon>
    </lineage>
</organism>
<dbReference type="InterPro" id="IPR013320">
    <property type="entry name" value="ConA-like_dom_sf"/>
</dbReference>
<dbReference type="InterPro" id="IPR006558">
    <property type="entry name" value="LamG-like"/>
</dbReference>
<evidence type="ECO:0000256" key="7">
    <source>
        <dbReference type="SAM" id="SignalP"/>
    </source>
</evidence>
<feature type="region of interest" description="Disordered" evidence="6">
    <location>
        <begin position="639"/>
        <end position="660"/>
    </location>
</feature>
<keyword evidence="4" id="KW-1133">Transmembrane helix</keyword>
<evidence type="ECO:0000256" key="5">
    <source>
        <dbReference type="ARBA" id="ARBA00023157"/>
    </source>
</evidence>
<feature type="domain" description="LamG-like jellyroll fold" evidence="8">
    <location>
        <begin position="821"/>
        <end position="963"/>
    </location>
</feature>
<accession>A0ABV8J692</accession>
<gene>
    <name evidence="9" type="ORF">ACFO0C_38120</name>
</gene>
<dbReference type="Gene3D" id="2.60.120.200">
    <property type="match status" value="1"/>
</dbReference>
<evidence type="ECO:0000256" key="1">
    <source>
        <dbReference type="ARBA" id="ARBA00004479"/>
    </source>
</evidence>
<dbReference type="EMBL" id="JBHSBL010000025">
    <property type="protein sequence ID" value="MFC4070778.1"/>
    <property type="molecule type" value="Genomic_DNA"/>
</dbReference>
<dbReference type="SUPFAM" id="SSF49899">
    <property type="entry name" value="Concanavalin A-like lectins/glucanases"/>
    <property type="match status" value="1"/>
</dbReference>
<keyword evidence="5" id="KW-1015">Disulfide bond</keyword>
<sequence length="2177" mass="226807">MAFKRRRFTLRKFSIGGALSAMLLSIASTTIVVVLPASAPATAAPSPTTPCPAELPDLAAAVAAQAGCTGQIELLDVRDEISQTFLNDDGSQTLEVSMAPERVRKGKGWTPVDTRLVAGSGGIAPRAAVLPVKLSAGGKGPLLKLRQGRHELSLSWPGKLPKPLLDGDTAIYRDVLDGVDLRVTAEPLGFSEVLVVKTPAAARSAELASLRFGVATTNLEMAKVAGGGVVAADADSGKAVFTAPAPLMWDSSETPEPAEAQRPAAPEKTAPSARSSSSAAAEPGTGEELKSGRSPPRGSRQAVMGIRVADDALTLTPDRKLLADPTARYPIYIDPSFTGAISGNAWAIVMSKHPGSSFWQNSTALTTGKTFGSAGAGRTEDCVGCADHIVRSFFRMDVAKAKGKIVSDAKFRIEQRHSWTCSPKSNAKVWLTGGITSKTTWNNQPSWNSGKTATTAANRKNGAVHGCSGPGTIEFNVTSIIKYVVETQKSTTATLGLRAIDEGTKNQWKRFNHSSPKLSVTYNSKPNAPTALKSDNKTCATGAARPYVLSATPFLAARQSDPDTDQQSLTTSFYWWPLNGARSETNKVTFASGNPANVSKAVPSGRLTDGATYRWQAVTSDGKISGPASGTCEFTVDATPPEPPSKVVSTDYPAGSTPSGGVGVSGTFDITAPATRPYEVKEYAYSLDSGVLTQSRTQLARTTDRGAQITLPPLHDGSNVLYVWSRDAAGRYSSAVTYTFTVRTGAGPAAEWTFDEASGDAADVSQHANTATLSGTTTRISGRANIGKALSLAGAGAATRTGAINAPHPTTGVATPIRTDASFTVSARARISTLGGTGKPTVVAVNGTRTSALQLGYSREDNRWRFVIAGSDIDNPALYTVLSNSAPTANKWTYITGVYNGSTKAMTLYVDGVPQTQTATATTIFNATTSTTIGKRRWNGADSDFWSGAIDDVRVMAFIETPAKIVEQVRPLPVAMTLGATEVAAGGSLPVTLSAGGDTNVTRYRYSIDSQSFDKEVTASAAGADSAFSVPVGTVAGDHVLYAITVDSAGRVSTPTQRSFEVSSPAGVAGTVVDLDTFEPVEATTVTLTPGNRTLTTGSDGGFSFTGLAVGTYTVTGAKGGPCGLHGSFDVDVADALIRFDLYVMKRSDDTGHTCTERTAALTSGTTTLALTGDNAVTTVDLPFAFPYYGQAYRKAWVDTNGVLSFDDPAGSHPDNGGALPAPIDPNALVAPFWDDLVVDSSASVKTATTGVEGDRDFVVQWSNVALKANTAQRVSFEAVLSETGEVTFNYDGLDSDAEKGAGAAVGIEAPDGGDGLTYTVDSPSLATGKSIVYSLPAASDPLAKFDLSGTLRTSAGAAAANVTVTLDPTGLTTRTAADGTWRFADLVGDAYTVSATLAGRCAHAASAQVELFADTVQDLQLGPNYGSLGYACAVGTGGFEAASTVVPLTGDDVSTAVTLPFSVQVHGLTYSSAYVSTNGFLSFGGSASTTKSVNPAMPTADAPNAVVAPFWDDLEVDSSASVLTSVTGTAPNRTWIVEWRNVKFRPSGPDRITFEAKFAENGPISFHYGTLTTALQQGAAATIGIESASGTVANQFSYLTAALVSNNSITYTPAAPGTISGTVSVAVTGTPSAGTTVTLNPGNRTTTASADGSYQFTGVPVGEYTVTALTGDNRCAGQSARESFAHEGGVADVDLSLMTEGDEFGYRCSVGTTTWVPGTVTEDWTGDEVTWQKNPPFPIKLYGESYTSAWINSNGLISFKDPMFFGWIGSASSPLPSLAAEGVPNASVYVQWSDWVLDSSSKIATTTVGTAPNRQWVVEWRNVVQFGYPNARASFEVIFNENGEITLTYADITGTEPLERGSRATIGIENASGTIAFQHSHKEQVLTSGMGITFRPNPPGQGAIAGSVTCDGTPIAGATVKAAGLSAVTAADGTYRIDAVPAGNYAVIATQTGGACAGSAVNQVTVGTNTTESAVFSTTATPAGAGYRITEQAVAYTPADTTVLPITGDEAITQISLPFPVTHYGNTYNSAWIDSNGLLTYEDPGTPSSDAWPIPSLKFPEEPNNAVYPFWHDWVVDSSASVRTATRGTAPNRQFVVEWRNVASYEDPNTRVTFQAVLDEAGGYSFAYTDIDGTFLEKAGAATIGIENAEGTVALQYTYRQPVLRPGIGLRIDAPS</sequence>
<dbReference type="RefSeq" id="WP_378071653.1">
    <property type="nucleotide sequence ID" value="NZ_JBHSBL010000025.1"/>
</dbReference>
<dbReference type="PANTHER" id="PTHR13055">
    <property type="entry name" value="TUMOR ENDOTHELIAL MARKER 7 RELATED"/>
    <property type="match status" value="1"/>
</dbReference>
<dbReference type="Gene3D" id="2.60.40.1120">
    <property type="entry name" value="Carboxypeptidase-like, regulatory domain"/>
    <property type="match status" value="3"/>
</dbReference>
<feature type="signal peptide" evidence="7">
    <location>
        <begin position="1"/>
        <end position="43"/>
    </location>
</feature>
<protein>
    <submittedName>
        <fullName evidence="9">Carboxypeptidase regulatory-like domain-containing protein</fullName>
    </submittedName>
</protein>
<evidence type="ECO:0000256" key="2">
    <source>
        <dbReference type="ARBA" id="ARBA00022692"/>
    </source>
</evidence>
<name>A0ABV8J692_9ACTN</name>
<dbReference type="Pfam" id="PF13385">
    <property type="entry name" value="Laminin_G_3"/>
    <property type="match status" value="1"/>
</dbReference>
<keyword evidence="4" id="KW-0472">Membrane</keyword>
<evidence type="ECO:0000256" key="4">
    <source>
        <dbReference type="ARBA" id="ARBA00022989"/>
    </source>
</evidence>
<feature type="compositionally biased region" description="Low complexity" evidence="6">
    <location>
        <begin position="254"/>
        <end position="281"/>
    </location>
</feature>
<dbReference type="Proteomes" id="UP001595867">
    <property type="component" value="Unassembled WGS sequence"/>
</dbReference>
<keyword evidence="2" id="KW-0812">Transmembrane</keyword>
<dbReference type="InterPro" id="IPR031152">
    <property type="entry name" value="PLXDC"/>
</dbReference>
<proteinExistence type="predicted"/>
<comment type="caution">
    <text evidence="9">The sequence shown here is derived from an EMBL/GenBank/DDBJ whole genome shotgun (WGS) entry which is preliminary data.</text>
</comment>
<feature type="region of interest" description="Disordered" evidence="6">
    <location>
        <begin position="248"/>
        <end position="302"/>
    </location>
</feature>
<evidence type="ECO:0000256" key="3">
    <source>
        <dbReference type="ARBA" id="ARBA00022729"/>
    </source>
</evidence>
<dbReference type="SUPFAM" id="SSF49452">
    <property type="entry name" value="Starch-binding domain-like"/>
    <property type="match status" value="4"/>
</dbReference>
<keyword evidence="3 7" id="KW-0732">Signal</keyword>
<evidence type="ECO:0000313" key="9">
    <source>
        <dbReference type="EMBL" id="MFC4070778.1"/>
    </source>
</evidence>
<feature type="chain" id="PRO_5046910053" evidence="7">
    <location>
        <begin position="44"/>
        <end position="2177"/>
    </location>
</feature>
<evidence type="ECO:0000313" key="10">
    <source>
        <dbReference type="Proteomes" id="UP001595867"/>
    </source>
</evidence>
<dbReference type="InterPro" id="IPR013784">
    <property type="entry name" value="Carb-bd-like_fold"/>
</dbReference>
<evidence type="ECO:0000256" key="6">
    <source>
        <dbReference type="SAM" id="MobiDB-lite"/>
    </source>
</evidence>
<comment type="subcellular location">
    <subcellularLocation>
        <location evidence="1">Membrane</location>
        <topology evidence="1">Single-pass type I membrane protein</topology>
    </subcellularLocation>
</comment>
<evidence type="ECO:0000259" key="8">
    <source>
        <dbReference type="SMART" id="SM00560"/>
    </source>
</evidence>